<name>A0AC61PQT3_9FIRM</name>
<comment type="caution">
    <text evidence="1">The sequence shown here is derived from an EMBL/GenBank/DDBJ whole genome shotgun (WGS) entry which is preliminary data.</text>
</comment>
<reference evidence="1" key="1">
    <citation type="submission" date="2017-04" db="EMBL/GenBank/DDBJ databases">
        <authorList>
            <person name="Varghese N."/>
            <person name="Submissions S."/>
        </authorList>
    </citation>
    <scope>NUCLEOTIDE SEQUENCE</scope>
    <source>
        <strain evidence="1">WTE2008</strain>
    </source>
</reference>
<protein>
    <submittedName>
        <fullName evidence="1">CHAP domain-containing protein</fullName>
    </submittedName>
</protein>
<dbReference type="EMBL" id="FWXZ01000011">
    <property type="protein sequence ID" value="SMC93462.1"/>
    <property type="molecule type" value="Genomic_DNA"/>
</dbReference>
<gene>
    <name evidence="1" type="ORF">SAMN06297397_0083</name>
</gene>
<evidence type="ECO:0000313" key="1">
    <source>
        <dbReference type="EMBL" id="SMC93462.1"/>
    </source>
</evidence>
<organism evidence="1 2">
    <name type="scientific">Aristaeella lactis</name>
    <dbReference type="NCBI Taxonomy" id="3046383"/>
    <lineage>
        <taxon>Bacteria</taxon>
        <taxon>Bacillati</taxon>
        <taxon>Bacillota</taxon>
        <taxon>Clostridia</taxon>
        <taxon>Eubacteriales</taxon>
        <taxon>Aristaeellaceae</taxon>
        <taxon>Aristaeella</taxon>
    </lineage>
</organism>
<dbReference type="Proteomes" id="UP000192328">
    <property type="component" value="Unassembled WGS sequence"/>
</dbReference>
<proteinExistence type="predicted"/>
<accession>A0AC61PQT3</accession>
<sequence length="265" mass="30382">MKVFKRFFVLMCALVLLSGSALAAKPKATPTPAPIEITTDVVAEPPEIIRNMLDIARTEWETTEGKKLKKSNKYTKWWNNYEWEWCAGFTTWCTLEAGIPQDDEKTILKREEGTIEGDQDGIYSCKASSPTKLIHSFLHMHRTTMIPQKGFIVLYGEESNYKIHVGIVYDVQKLDNGKYRLTTIEGNMSNTVRMYVADYEPVDVYHEQKRSPKTSNLSAVPEAEQEGETGKARTYDLRYKGKNKKKPWYITCFLMTWIPEDGAAE</sequence>
<evidence type="ECO:0000313" key="2">
    <source>
        <dbReference type="Proteomes" id="UP000192328"/>
    </source>
</evidence>
<keyword evidence="2" id="KW-1185">Reference proteome</keyword>